<proteinExistence type="inferred from homology"/>
<dbReference type="InterPro" id="IPR050330">
    <property type="entry name" value="Bact_OuterMem_StrucFunc"/>
</dbReference>
<dbReference type="InterPro" id="IPR006665">
    <property type="entry name" value="OmpA-like"/>
</dbReference>
<dbReference type="InterPro" id="IPR006690">
    <property type="entry name" value="OMPA-like_CS"/>
</dbReference>
<feature type="chain" id="PRO_5015119771" evidence="11">
    <location>
        <begin position="26"/>
        <end position="318"/>
    </location>
</feature>
<keyword evidence="6" id="KW-0406">Ion transport</keyword>
<dbReference type="Pfam" id="PF01389">
    <property type="entry name" value="OmpA_membrane"/>
    <property type="match status" value="1"/>
</dbReference>
<dbReference type="GO" id="GO:0015288">
    <property type="term" value="F:porin activity"/>
    <property type="evidence" value="ECO:0007669"/>
    <property type="project" value="UniProtKB-KW"/>
</dbReference>
<evidence type="ECO:0000256" key="8">
    <source>
        <dbReference type="ARBA" id="ARBA00023136"/>
    </source>
</evidence>
<evidence type="ECO:0000256" key="3">
    <source>
        <dbReference type="ARBA" id="ARBA00022448"/>
    </source>
</evidence>
<dbReference type="InterPro" id="IPR000498">
    <property type="entry name" value="OmpA-like_TM_dom"/>
</dbReference>
<evidence type="ECO:0000256" key="7">
    <source>
        <dbReference type="ARBA" id="ARBA00023114"/>
    </source>
</evidence>
<keyword evidence="3" id="KW-0813">Transport</keyword>
<comment type="similarity">
    <text evidence="2">Belongs to the outer membrane OOP (TC 1.B.6) superfamily. OmpA family.</text>
</comment>
<evidence type="ECO:0000256" key="5">
    <source>
        <dbReference type="ARBA" id="ARBA00022692"/>
    </source>
</evidence>
<keyword evidence="9" id="KW-0998">Cell outer membrane</keyword>
<evidence type="ECO:0000256" key="1">
    <source>
        <dbReference type="ARBA" id="ARBA00004571"/>
    </source>
</evidence>
<evidence type="ECO:0000256" key="2">
    <source>
        <dbReference type="ARBA" id="ARBA00005710"/>
    </source>
</evidence>
<dbReference type="SUPFAM" id="SSF56925">
    <property type="entry name" value="OMPA-like"/>
    <property type="match status" value="1"/>
</dbReference>
<protein>
    <submittedName>
        <fullName evidence="13">OmpA family protein</fullName>
    </submittedName>
</protein>
<evidence type="ECO:0000256" key="10">
    <source>
        <dbReference type="PROSITE-ProRule" id="PRU00473"/>
    </source>
</evidence>
<sequence length="318" mass="34370">MKKTVAPSLIAIALATAGVSAGVQANDWYLGGGVGVSNFEDINDTLPAVKENPLSVNAFTGYNFNENFGAEFGYTLFDGGATRAHALNLSAIGRLPLNEQFSVFGEAGALGWKAMRGVNDEGLSPMAGLGLTYRASDLVDVQARYRRIEDLGDLSNNGYESDVNNFMLELVLHPNRGGAAPAPVAPVAPQPEPEVTYETRTVTADGSIYFAFDKSDLSAESRATLDEVARFAQENPDYQVELAGYADRLGSAEYNRRLSERRAMAAKDYLVQRGVAAQNIQTAWYGSELAEGVTEAERQRDRRVDAKAQATIQVEIIE</sequence>
<keyword evidence="11" id="KW-0732">Signal</keyword>
<dbReference type="Gene3D" id="2.40.160.20">
    <property type="match status" value="1"/>
</dbReference>
<gene>
    <name evidence="13" type="ORF">C7H85_10420</name>
</gene>
<keyword evidence="14" id="KW-1185">Reference proteome</keyword>
<keyword evidence="4" id="KW-1134">Transmembrane beta strand</keyword>
<dbReference type="GO" id="GO:0006811">
    <property type="term" value="P:monoatomic ion transport"/>
    <property type="evidence" value="ECO:0007669"/>
    <property type="project" value="UniProtKB-KW"/>
</dbReference>
<evidence type="ECO:0000256" key="6">
    <source>
        <dbReference type="ARBA" id="ARBA00023065"/>
    </source>
</evidence>
<dbReference type="Proteomes" id="UP000240243">
    <property type="component" value="Unassembled WGS sequence"/>
</dbReference>
<feature type="domain" description="OmpA-like" evidence="12">
    <location>
        <begin position="197"/>
        <end position="312"/>
    </location>
</feature>
<accession>A0A2P7R6F1</accession>
<name>A0A2P7R6F1_9GAMM</name>
<dbReference type="PANTHER" id="PTHR30329">
    <property type="entry name" value="STATOR ELEMENT OF FLAGELLAR MOTOR COMPLEX"/>
    <property type="match status" value="1"/>
</dbReference>
<dbReference type="InterPro" id="IPR006664">
    <property type="entry name" value="OMP_bac"/>
</dbReference>
<keyword evidence="7" id="KW-0626">Porin</keyword>
<evidence type="ECO:0000313" key="13">
    <source>
        <dbReference type="EMBL" id="PSJ45777.1"/>
    </source>
</evidence>
<dbReference type="PRINTS" id="PR01021">
    <property type="entry name" value="OMPADOMAIN"/>
</dbReference>
<reference evidence="13 14" key="1">
    <citation type="submission" date="2018-03" db="EMBL/GenBank/DDBJ databases">
        <title>The draft genome of Zobellella sp. 59N8.</title>
        <authorList>
            <person name="Liu L."/>
            <person name="Li L."/>
            <person name="Zhang X."/>
            <person name="Liang L."/>
            <person name="Wang T."/>
        </authorList>
    </citation>
    <scope>NUCLEOTIDE SEQUENCE [LARGE SCALE GENOMIC DNA]</scope>
    <source>
        <strain evidence="13 14">59N8</strain>
    </source>
</reference>
<organism evidence="13 14">
    <name type="scientific">Zobellella endophytica</name>
    <dbReference type="NCBI Taxonomy" id="2116700"/>
    <lineage>
        <taxon>Bacteria</taxon>
        <taxon>Pseudomonadati</taxon>
        <taxon>Pseudomonadota</taxon>
        <taxon>Gammaproteobacteria</taxon>
        <taxon>Aeromonadales</taxon>
        <taxon>Aeromonadaceae</taxon>
        <taxon>Zobellella</taxon>
    </lineage>
</organism>
<dbReference type="Gene3D" id="3.30.1330.60">
    <property type="entry name" value="OmpA-like domain"/>
    <property type="match status" value="1"/>
</dbReference>
<dbReference type="PROSITE" id="PS51123">
    <property type="entry name" value="OMPA_2"/>
    <property type="match status" value="1"/>
</dbReference>
<evidence type="ECO:0000259" key="12">
    <source>
        <dbReference type="PROSITE" id="PS51123"/>
    </source>
</evidence>
<dbReference type="PROSITE" id="PS01068">
    <property type="entry name" value="OMPA_1"/>
    <property type="match status" value="1"/>
</dbReference>
<dbReference type="EMBL" id="PXYG01000003">
    <property type="protein sequence ID" value="PSJ45777.1"/>
    <property type="molecule type" value="Genomic_DNA"/>
</dbReference>
<dbReference type="AlphaFoldDB" id="A0A2P7R6F1"/>
<evidence type="ECO:0000256" key="9">
    <source>
        <dbReference type="ARBA" id="ARBA00023237"/>
    </source>
</evidence>
<dbReference type="GO" id="GO:0009279">
    <property type="term" value="C:cell outer membrane"/>
    <property type="evidence" value="ECO:0007669"/>
    <property type="project" value="UniProtKB-SubCell"/>
</dbReference>
<dbReference type="PANTHER" id="PTHR30329:SF21">
    <property type="entry name" value="LIPOPROTEIN YIAD-RELATED"/>
    <property type="match status" value="1"/>
</dbReference>
<feature type="signal peptide" evidence="11">
    <location>
        <begin position="1"/>
        <end position="25"/>
    </location>
</feature>
<comment type="subcellular location">
    <subcellularLocation>
        <location evidence="1">Cell outer membrane</location>
        <topology evidence="1">Multi-pass membrane protein</topology>
    </subcellularLocation>
</comment>
<dbReference type="InterPro" id="IPR036737">
    <property type="entry name" value="OmpA-like_sf"/>
</dbReference>
<keyword evidence="8 10" id="KW-0472">Membrane</keyword>
<evidence type="ECO:0000256" key="4">
    <source>
        <dbReference type="ARBA" id="ARBA00022452"/>
    </source>
</evidence>
<dbReference type="InterPro" id="IPR011250">
    <property type="entry name" value="OMP/PagP_B-barrel"/>
</dbReference>
<evidence type="ECO:0000256" key="11">
    <source>
        <dbReference type="SAM" id="SignalP"/>
    </source>
</evidence>
<comment type="caution">
    <text evidence="13">The sequence shown here is derived from an EMBL/GenBank/DDBJ whole genome shotgun (WGS) entry which is preliminary data.</text>
</comment>
<keyword evidence="5" id="KW-0812">Transmembrane</keyword>
<dbReference type="GO" id="GO:0046930">
    <property type="term" value="C:pore complex"/>
    <property type="evidence" value="ECO:0007669"/>
    <property type="project" value="UniProtKB-KW"/>
</dbReference>
<dbReference type="RefSeq" id="WP_106729639.1">
    <property type="nucleotide sequence ID" value="NZ_PXYG01000003.1"/>
</dbReference>
<dbReference type="Pfam" id="PF00691">
    <property type="entry name" value="OmpA"/>
    <property type="match status" value="1"/>
</dbReference>
<dbReference type="OrthoDB" id="1149075at2"/>
<evidence type="ECO:0000313" key="14">
    <source>
        <dbReference type="Proteomes" id="UP000240243"/>
    </source>
</evidence>
<dbReference type="SUPFAM" id="SSF103088">
    <property type="entry name" value="OmpA-like"/>
    <property type="match status" value="1"/>
</dbReference>
<dbReference type="CDD" id="cd07185">
    <property type="entry name" value="OmpA_C-like"/>
    <property type="match status" value="1"/>
</dbReference>